<evidence type="ECO:0000256" key="3">
    <source>
        <dbReference type="ARBA" id="ARBA00022692"/>
    </source>
</evidence>
<dbReference type="InterPro" id="IPR005828">
    <property type="entry name" value="MFS_sugar_transport-like"/>
</dbReference>
<feature type="transmembrane region" description="Helical" evidence="6">
    <location>
        <begin position="152"/>
        <end position="175"/>
    </location>
</feature>
<evidence type="ECO:0000256" key="1">
    <source>
        <dbReference type="ARBA" id="ARBA00004141"/>
    </source>
</evidence>
<dbReference type="Gene3D" id="1.20.1250.20">
    <property type="entry name" value="MFS general substrate transporter like domains"/>
    <property type="match status" value="1"/>
</dbReference>
<dbReference type="RefSeq" id="XP_056491625.1">
    <property type="nucleotide sequence ID" value="XM_056628891.1"/>
</dbReference>
<reference evidence="8" key="2">
    <citation type="journal article" date="2023" name="IMA Fungus">
        <title>Comparative genomic study of the Penicillium genus elucidates a diverse pangenome and 15 lateral gene transfer events.</title>
        <authorList>
            <person name="Petersen C."/>
            <person name="Sorensen T."/>
            <person name="Nielsen M.R."/>
            <person name="Sondergaard T.E."/>
            <person name="Sorensen J.L."/>
            <person name="Fitzpatrick D.A."/>
            <person name="Frisvad J.C."/>
            <person name="Nielsen K.L."/>
        </authorList>
    </citation>
    <scope>NUCLEOTIDE SEQUENCE</scope>
    <source>
        <strain evidence="8">IBT 29677</strain>
    </source>
</reference>
<dbReference type="AlphaFoldDB" id="A0A9X0BC87"/>
<dbReference type="InterPro" id="IPR036259">
    <property type="entry name" value="MFS_trans_sf"/>
</dbReference>
<keyword evidence="5 6" id="KW-0472">Membrane</keyword>
<reference evidence="8" key="1">
    <citation type="submission" date="2022-12" db="EMBL/GenBank/DDBJ databases">
        <authorList>
            <person name="Petersen C."/>
        </authorList>
    </citation>
    <scope>NUCLEOTIDE SEQUENCE</scope>
    <source>
        <strain evidence="8">IBT 29677</strain>
    </source>
</reference>
<dbReference type="InterPro" id="IPR005829">
    <property type="entry name" value="Sugar_transporter_CS"/>
</dbReference>
<dbReference type="InterPro" id="IPR050360">
    <property type="entry name" value="MFS_Sugar_Transporters"/>
</dbReference>
<proteinExistence type="inferred from homology"/>
<evidence type="ECO:0000259" key="7">
    <source>
        <dbReference type="PROSITE" id="PS50850"/>
    </source>
</evidence>
<feature type="transmembrane region" description="Helical" evidence="6">
    <location>
        <begin position="226"/>
        <end position="247"/>
    </location>
</feature>
<dbReference type="GO" id="GO:0005351">
    <property type="term" value="F:carbohydrate:proton symporter activity"/>
    <property type="evidence" value="ECO:0007669"/>
    <property type="project" value="TreeGrafter"/>
</dbReference>
<dbReference type="Proteomes" id="UP001147747">
    <property type="component" value="Unassembled WGS sequence"/>
</dbReference>
<comment type="caution">
    <text evidence="8">The sequence shown here is derived from an EMBL/GenBank/DDBJ whole genome shotgun (WGS) entry which is preliminary data.</text>
</comment>
<name>A0A9X0BC87_9EURO</name>
<evidence type="ECO:0000313" key="8">
    <source>
        <dbReference type="EMBL" id="KAJ5404383.1"/>
    </source>
</evidence>
<evidence type="ECO:0000256" key="5">
    <source>
        <dbReference type="ARBA" id="ARBA00023136"/>
    </source>
</evidence>
<gene>
    <name evidence="8" type="ORF">N7509_004254</name>
</gene>
<keyword evidence="3 6" id="KW-0812">Transmembrane</keyword>
<comment type="similarity">
    <text evidence="2">Belongs to the major facilitator superfamily. Sugar transporter (TC 2.A.1.1) family.</text>
</comment>
<keyword evidence="4 6" id="KW-1133">Transmembrane helix</keyword>
<evidence type="ECO:0000256" key="2">
    <source>
        <dbReference type="ARBA" id="ARBA00010992"/>
    </source>
</evidence>
<organism evidence="8 9">
    <name type="scientific">Penicillium cosmopolitanum</name>
    <dbReference type="NCBI Taxonomy" id="1131564"/>
    <lineage>
        <taxon>Eukaryota</taxon>
        <taxon>Fungi</taxon>
        <taxon>Dikarya</taxon>
        <taxon>Ascomycota</taxon>
        <taxon>Pezizomycotina</taxon>
        <taxon>Eurotiomycetes</taxon>
        <taxon>Eurotiomycetidae</taxon>
        <taxon>Eurotiales</taxon>
        <taxon>Aspergillaceae</taxon>
        <taxon>Penicillium</taxon>
    </lineage>
</organism>
<dbReference type="PROSITE" id="PS50850">
    <property type="entry name" value="MFS"/>
    <property type="match status" value="1"/>
</dbReference>
<evidence type="ECO:0000313" key="9">
    <source>
        <dbReference type="Proteomes" id="UP001147747"/>
    </source>
</evidence>
<dbReference type="InterPro" id="IPR020846">
    <property type="entry name" value="MFS_dom"/>
</dbReference>
<dbReference type="SUPFAM" id="SSF103473">
    <property type="entry name" value="MFS general substrate transporter"/>
    <property type="match status" value="1"/>
</dbReference>
<dbReference type="PANTHER" id="PTHR48022:SF5">
    <property type="entry name" value="ALPHA-GLUCOSIDES PERMEASE MPH2-RELATED"/>
    <property type="match status" value="1"/>
</dbReference>
<dbReference type="EMBL" id="JAPZBU010000005">
    <property type="protein sequence ID" value="KAJ5404383.1"/>
    <property type="molecule type" value="Genomic_DNA"/>
</dbReference>
<comment type="subcellular location">
    <subcellularLocation>
        <location evidence="1">Membrane</location>
        <topology evidence="1">Multi-pass membrane protein</topology>
    </subcellularLocation>
</comment>
<feature type="transmembrane region" description="Helical" evidence="6">
    <location>
        <begin position="129"/>
        <end position="146"/>
    </location>
</feature>
<dbReference type="PROSITE" id="PS00217">
    <property type="entry name" value="SUGAR_TRANSPORT_2"/>
    <property type="match status" value="1"/>
</dbReference>
<evidence type="ECO:0000256" key="4">
    <source>
        <dbReference type="ARBA" id="ARBA00022989"/>
    </source>
</evidence>
<evidence type="ECO:0000256" key="6">
    <source>
        <dbReference type="SAM" id="Phobius"/>
    </source>
</evidence>
<dbReference type="GeneID" id="81367871"/>
<feature type="domain" description="Major facilitator superfamily (MFS) profile" evidence="7">
    <location>
        <begin position="52"/>
        <end position="295"/>
    </location>
</feature>
<dbReference type="OrthoDB" id="6612291at2759"/>
<dbReference type="Pfam" id="PF00083">
    <property type="entry name" value="Sugar_tr"/>
    <property type="match status" value="1"/>
</dbReference>
<dbReference type="GO" id="GO:0016020">
    <property type="term" value="C:membrane"/>
    <property type="evidence" value="ECO:0007669"/>
    <property type="project" value="UniProtKB-SubCell"/>
</dbReference>
<feature type="transmembrane region" description="Helical" evidence="6">
    <location>
        <begin position="187"/>
        <end position="206"/>
    </location>
</feature>
<keyword evidence="9" id="KW-1185">Reference proteome</keyword>
<accession>A0A9X0BC87</accession>
<protein>
    <submittedName>
        <fullName evidence="8">General alpha-glucoside permease</fullName>
    </submittedName>
</protein>
<dbReference type="PANTHER" id="PTHR48022">
    <property type="entry name" value="PLASTIDIC GLUCOSE TRANSPORTER 4"/>
    <property type="match status" value="1"/>
</dbReference>
<sequence length="295" mass="32716">MALPSCDDDPKPLRKSEIPNHDAISEAKRATEAEHNMSLLQALKSYPHAVGWSILFSTSLVIEGYDNALLATLYAYGPFQSPFGIEQPDGSYQITSAWQSGLMNGCLVGQILGLFATGMIVERFGYRKSIIAAMLVCIAFIFIIIFTKSLPVLLVGEILIGIPWGVFPTTTTTYASEVCPVILRPYLTTYVNLCWVMGQLIAAGLLKGMQGPSDEWGYKIPFAIQWIWPVPIIIGVALAPESSWWLIRKDRSEEARNALFRLTVPEKDPNFNIDDTMAMIRSTNDLEKKISTGTF</sequence>